<proteinExistence type="predicted"/>
<dbReference type="PANTHER" id="PTHR35870:SF1">
    <property type="entry name" value="PROTEIN, PUTATIVE (AFU_ORTHOLOGUE AFUA_5G03330)-RELATED"/>
    <property type="match status" value="1"/>
</dbReference>
<dbReference type="AlphaFoldDB" id="A0A5C2S0A3"/>
<reference evidence="3" key="1">
    <citation type="journal article" date="2018" name="Genome Biol. Evol.">
        <title>Genomics and development of Lentinus tigrinus, a white-rot wood-decaying mushroom with dimorphic fruiting bodies.</title>
        <authorList>
            <person name="Wu B."/>
            <person name="Xu Z."/>
            <person name="Knudson A."/>
            <person name="Carlson A."/>
            <person name="Chen N."/>
            <person name="Kovaka S."/>
            <person name="LaButti K."/>
            <person name="Lipzen A."/>
            <person name="Pennachio C."/>
            <person name="Riley R."/>
            <person name="Schakwitz W."/>
            <person name="Umezawa K."/>
            <person name="Ohm R.A."/>
            <person name="Grigoriev I.V."/>
            <person name="Nagy L.G."/>
            <person name="Gibbons J."/>
            <person name="Hibbett D."/>
        </authorList>
    </citation>
    <scope>NUCLEOTIDE SEQUENCE [LARGE SCALE GENOMIC DNA]</scope>
    <source>
        <strain evidence="3">ALCF2SS1-6</strain>
    </source>
</reference>
<keyword evidence="4" id="KW-1185">Reference proteome</keyword>
<evidence type="ECO:0000313" key="3">
    <source>
        <dbReference type="EMBL" id="RPD56815.1"/>
    </source>
</evidence>
<evidence type="ECO:0000256" key="1">
    <source>
        <dbReference type="ARBA" id="ARBA00023002"/>
    </source>
</evidence>
<name>A0A5C2S0A3_9APHY</name>
<sequence>MAQRVTDETLNTLFPVPSPAPSQQAPTRFPGIAPDSVAALQRTLKDNHVKWHIFFNFKRFHNHASHQLLAIYQLGANGPLIDAAYEKQVKTQRDAFKSPDRITHDNFHEHLGDEDYYEAYLSFFTDALLKKGASTTIEEYIFSPKANIEPPKPGRPPMQMVNRLLSGLLHPLIHTGYGAEFGLLGMFAEGLAQTAVHRVLAPALTPPSIMRYASAATFDAANAAMNRITSLFPSLILDQLHRVVQPSQPQRTKSVHALSLVARISKDDYYSYKTIALPPPANSEEDTSLERVLHLRGDALVKLMDDWTVDGTNAQEVENKIEELFWTNVTIYGIGGWGARKHSKTGKFNGDFFLVHLVTSVLFLPSLVAYLSPTSINILLRTYLLNTLALYVARGRPALPVADFFDSVTPTPSPPSDPPKPSDGTLNPENPTANAWLALVQSTVMHPDDHLCKLQRSLAHFASLYGSAPAGHLKELGVELDGAEKIDGSLFVRVAGLSMDRLGWMREGQEEQEWDFDAFYHD</sequence>
<evidence type="ECO:0000313" key="4">
    <source>
        <dbReference type="Proteomes" id="UP000313359"/>
    </source>
</evidence>
<dbReference type="InterPro" id="IPR025337">
    <property type="entry name" value="Questin_oxidase-like"/>
</dbReference>
<evidence type="ECO:0000256" key="2">
    <source>
        <dbReference type="SAM" id="MobiDB-lite"/>
    </source>
</evidence>
<feature type="region of interest" description="Disordered" evidence="2">
    <location>
        <begin position="1"/>
        <end position="29"/>
    </location>
</feature>
<dbReference type="Pfam" id="PF14027">
    <property type="entry name" value="Questin_oxidase"/>
    <property type="match status" value="1"/>
</dbReference>
<dbReference type="STRING" id="1328759.A0A5C2S0A3"/>
<dbReference type="PANTHER" id="PTHR35870">
    <property type="entry name" value="PROTEIN, PUTATIVE (AFU_ORTHOLOGUE AFUA_5G03330)-RELATED"/>
    <property type="match status" value="1"/>
</dbReference>
<dbReference type="GO" id="GO:0016491">
    <property type="term" value="F:oxidoreductase activity"/>
    <property type="evidence" value="ECO:0007669"/>
    <property type="project" value="UniProtKB-KW"/>
</dbReference>
<dbReference type="EMBL" id="ML122285">
    <property type="protein sequence ID" value="RPD56815.1"/>
    <property type="molecule type" value="Genomic_DNA"/>
</dbReference>
<dbReference type="OrthoDB" id="10004862at2759"/>
<keyword evidence="1" id="KW-0560">Oxidoreductase</keyword>
<dbReference type="Proteomes" id="UP000313359">
    <property type="component" value="Unassembled WGS sequence"/>
</dbReference>
<feature type="region of interest" description="Disordered" evidence="2">
    <location>
        <begin position="408"/>
        <end position="428"/>
    </location>
</feature>
<gene>
    <name evidence="3" type="ORF">L227DRAFT_565789</name>
</gene>
<organism evidence="3 4">
    <name type="scientific">Lentinus tigrinus ALCF2SS1-6</name>
    <dbReference type="NCBI Taxonomy" id="1328759"/>
    <lineage>
        <taxon>Eukaryota</taxon>
        <taxon>Fungi</taxon>
        <taxon>Dikarya</taxon>
        <taxon>Basidiomycota</taxon>
        <taxon>Agaricomycotina</taxon>
        <taxon>Agaricomycetes</taxon>
        <taxon>Polyporales</taxon>
        <taxon>Polyporaceae</taxon>
        <taxon>Lentinus</taxon>
    </lineage>
</organism>
<feature type="compositionally biased region" description="Pro residues" evidence="2">
    <location>
        <begin position="411"/>
        <end position="421"/>
    </location>
</feature>
<protein>
    <submittedName>
        <fullName evidence="3">Uncharacterized protein</fullName>
    </submittedName>
</protein>
<accession>A0A5C2S0A3</accession>